<keyword evidence="1" id="KW-0472">Membrane</keyword>
<organism evidence="2 3">
    <name type="scientific">Methanococcoides vulcani</name>
    <dbReference type="NCBI Taxonomy" id="1353158"/>
    <lineage>
        <taxon>Archaea</taxon>
        <taxon>Methanobacteriati</taxon>
        <taxon>Methanobacteriota</taxon>
        <taxon>Stenosarchaea group</taxon>
        <taxon>Methanomicrobia</taxon>
        <taxon>Methanosarcinales</taxon>
        <taxon>Methanosarcinaceae</taxon>
        <taxon>Methanococcoides</taxon>
    </lineage>
</organism>
<gene>
    <name evidence="2" type="ORF">SAMN04488587_2215</name>
</gene>
<proteinExistence type="predicted"/>
<protein>
    <recommendedName>
        <fullName evidence="4">Lycopene cyclase domain-containing protein</fullName>
    </recommendedName>
</protein>
<feature type="transmembrane region" description="Helical" evidence="1">
    <location>
        <begin position="37"/>
        <end position="56"/>
    </location>
</feature>
<keyword evidence="1" id="KW-1133">Transmembrane helix</keyword>
<evidence type="ECO:0000313" key="2">
    <source>
        <dbReference type="EMBL" id="SET06880.1"/>
    </source>
</evidence>
<keyword evidence="3" id="KW-1185">Reference proteome</keyword>
<dbReference type="EMBL" id="FOHQ01000007">
    <property type="protein sequence ID" value="SET06880.1"/>
    <property type="molecule type" value="Genomic_DNA"/>
</dbReference>
<evidence type="ECO:0000313" key="3">
    <source>
        <dbReference type="Proteomes" id="UP000243338"/>
    </source>
</evidence>
<dbReference type="Proteomes" id="UP000243338">
    <property type="component" value="Unassembled WGS sequence"/>
</dbReference>
<feature type="transmembrane region" description="Helical" evidence="1">
    <location>
        <begin position="99"/>
        <end position="120"/>
    </location>
</feature>
<name>A0A1I0BIZ0_9EURY</name>
<feature type="transmembrane region" description="Helical" evidence="1">
    <location>
        <begin position="62"/>
        <end position="87"/>
    </location>
</feature>
<evidence type="ECO:0000256" key="1">
    <source>
        <dbReference type="SAM" id="Phobius"/>
    </source>
</evidence>
<accession>A0A1I0BIZ0</accession>
<dbReference type="AlphaFoldDB" id="A0A1I0BIZ0"/>
<sequence length="152" mass="17258">MALMSIWIFLFLLSIGIFSVLAVLLHKNLSEALKLGLYLAIFDFFFENLGGYFGLWTTKNSILFLGFVPIEVFFIATLAGATYYLLFPRNWDTATALSTSFLIAVVGAMLEAGLVSGGYLEYMNWWNSYWAVLAYFLTFLMMYKVNLLITKS</sequence>
<feature type="transmembrane region" description="Helical" evidence="1">
    <location>
        <begin position="6"/>
        <end position="25"/>
    </location>
</feature>
<feature type="transmembrane region" description="Helical" evidence="1">
    <location>
        <begin position="126"/>
        <end position="143"/>
    </location>
</feature>
<reference evidence="3" key="1">
    <citation type="submission" date="2016-10" db="EMBL/GenBank/DDBJ databases">
        <authorList>
            <person name="Varghese N."/>
            <person name="Submissions S."/>
        </authorList>
    </citation>
    <scope>NUCLEOTIDE SEQUENCE [LARGE SCALE GENOMIC DNA]</scope>
    <source>
        <strain evidence="3">SLH 33</strain>
    </source>
</reference>
<evidence type="ECO:0008006" key="4">
    <source>
        <dbReference type="Google" id="ProtNLM"/>
    </source>
</evidence>
<keyword evidence="1" id="KW-0812">Transmembrane</keyword>